<dbReference type="Pfam" id="PF07782">
    <property type="entry name" value="DC_STAMP"/>
    <property type="match status" value="2"/>
</dbReference>
<dbReference type="AlphaFoldDB" id="A0A8R2JU57"/>
<sequence>MILGFFYGLFLSLILYHFVIVDLEFTDQTTRLMGIVISLFLSIGHAISQQVRCLGLLAMPTFCDKSGQRVLVTMVFAYVMAGPLNNIMRNGSEVIRVFTCSSALVYNLTKVRYELMFKPFQEALFNLRAETNEIKETINSINDVIDPIRQELESDSDDIVLHERNDYLDDLEMKPSKMYNAKSSGHTRNMYKIPEPGEVETKYRDKLRRKCKGIINRADDKCKAAFQTSYNICKDSVHWSVNWALCWPMQVTFVCNLAPRDSEMSRGVRTPDTSLKPELFGGGDVCDSGTSVNSGFGKGYVYLTKSKDELKREFLHVKVNYKLNKVKIMPDQFRDAYDVTRDMMIDFREKRRTAEFVFVCIRRLLAFSFLKILLDFFVIVTVCSSQSYMHKYLTDIEHDNTYVTRYYRKIDARRKHTGKHTLLPLKKTEKSKAIDLRSYKLVNRECDHLVGTSHFHLCVFQDEIIETVHVVLIHKHDEDTTLNRQEVNNSLKRKVSEDNIVEKPSKFILTEIKKFNNENNLNTTDLNYIRRNVYNARKSILPPLPKSIEEVHDTLNFKSLVKLVFEIIAASSLVLLDIVFYEALDVIRRHAKIDYFQTGHHNLHIKVKGTGMIANLLRSVVDRFNFRKNITVNLSNEMCLPNPHKLDAYYLHKIYGTLMLVFVMTVFAGYSGRLKRLICAVFFRKREKRRVLYLYNETLRKRTAFFRYMKQKVSKLARENKLSEDLDIFLMLRLKFPAVFGWLVWFACGRRKCLICGEPETIAGKQYGCNTIGCVYIHCEQCWKDVGVCYACSDTFNKEDNEHNLDADTTAEGYVDTDY</sequence>
<keyword evidence="2 5" id="KW-0812">Transmembrane</keyword>
<dbReference type="Proteomes" id="UP000007819">
    <property type="component" value="Chromosome A3"/>
</dbReference>
<reference evidence="9" key="1">
    <citation type="submission" date="2010-06" db="EMBL/GenBank/DDBJ databases">
        <authorList>
            <person name="Jiang H."/>
            <person name="Abraham K."/>
            <person name="Ali S."/>
            <person name="Alsbrooks S.L."/>
            <person name="Anim B.N."/>
            <person name="Anosike U.S."/>
            <person name="Attaway T."/>
            <person name="Bandaranaike D.P."/>
            <person name="Battles P.K."/>
            <person name="Bell S.N."/>
            <person name="Bell A.V."/>
            <person name="Beltran B."/>
            <person name="Bickham C."/>
            <person name="Bustamante Y."/>
            <person name="Caleb T."/>
            <person name="Canada A."/>
            <person name="Cardenas V."/>
            <person name="Carter K."/>
            <person name="Chacko J."/>
            <person name="Chandrabose M.N."/>
            <person name="Chavez D."/>
            <person name="Chavez A."/>
            <person name="Chen L."/>
            <person name="Chu H.-S."/>
            <person name="Claassen K.J."/>
            <person name="Cockrell R."/>
            <person name="Collins M."/>
            <person name="Cooper J.A."/>
            <person name="Cree A."/>
            <person name="Curry S.M."/>
            <person name="Da Y."/>
            <person name="Dao M.D."/>
            <person name="Das B."/>
            <person name="Davila M.-L."/>
            <person name="Davy-Carroll L."/>
            <person name="Denson S."/>
            <person name="Dinh H."/>
            <person name="Ebong V.E."/>
            <person name="Edwards J.R."/>
            <person name="Egan A."/>
            <person name="El-Daye J."/>
            <person name="Escobedo L."/>
            <person name="Fernandez S."/>
            <person name="Fernando P.R."/>
            <person name="Flagg N."/>
            <person name="Forbes L.D."/>
            <person name="Fowler R.G."/>
            <person name="Fu Q."/>
            <person name="Gabisi R.A."/>
            <person name="Ganer J."/>
            <person name="Garbino Pronczuk A."/>
            <person name="Garcia R.M."/>
            <person name="Garner T."/>
            <person name="Garrett T.E."/>
            <person name="Gonzalez D.A."/>
            <person name="Hamid H."/>
            <person name="Hawkins E.S."/>
            <person name="Hirani K."/>
            <person name="Hogues M.E."/>
            <person name="Hollins B."/>
            <person name="Hsiao C.-H."/>
            <person name="Jabil R."/>
            <person name="James M.L."/>
            <person name="Jhangiani S.N."/>
            <person name="Johnson B."/>
            <person name="Johnson Q."/>
            <person name="Joshi V."/>
            <person name="Kalu J.B."/>
            <person name="Kam C."/>
            <person name="Kashfia A."/>
            <person name="Keebler J."/>
            <person name="Kisamo H."/>
            <person name="Kovar C.L."/>
            <person name="Lago L.A."/>
            <person name="Lai C.-Y."/>
            <person name="Laidlaw J."/>
            <person name="Lara F."/>
            <person name="Le T.-K."/>
            <person name="Lee S.L."/>
            <person name="Legall F.H."/>
            <person name="Lemon S.J."/>
            <person name="Lewis L.R."/>
            <person name="Li B."/>
            <person name="Liu Y."/>
            <person name="Liu Y.-S."/>
            <person name="Lopez J."/>
            <person name="Lozado R.J."/>
            <person name="Lu J."/>
            <person name="Madu R.C."/>
            <person name="Maheshwari M."/>
            <person name="Maheshwari R."/>
            <person name="Malloy K."/>
            <person name="Martinez E."/>
            <person name="Mathew T."/>
            <person name="Mercado I.C."/>
            <person name="Mercado C."/>
            <person name="Meyer B."/>
            <person name="Montgomery K."/>
            <person name="Morgan M.B."/>
            <person name="Munidasa M."/>
            <person name="Nazareth L.V."/>
            <person name="Nelson J."/>
            <person name="Ng B.M."/>
            <person name="Nguyen N.B."/>
            <person name="Nguyen P.Q."/>
            <person name="Nguyen T."/>
            <person name="Obregon M."/>
            <person name="Okwuonu G.O."/>
            <person name="Onwere C.G."/>
            <person name="Orozco G."/>
            <person name="Parra A."/>
            <person name="Patel S."/>
            <person name="Patil S."/>
            <person name="Perez A."/>
            <person name="Perez Y."/>
            <person name="Pham C."/>
            <person name="Primus E.L."/>
            <person name="Pu L.-L."/>
            <person name="Puazo M."/>
            <person name="Qin X."/>
            <person name="Quiroz J.B."/>
            <person name="Reese J."/>
            <person name="Richards S."/>
            <person name="Rives C.M."/>
            <person name="Robberts R."/>
            <person name="Ruiz S.J."/>
            <person name="Ruiz M.J."/>
            <person name="Santibanez J."/>
            <person name="Schneider B.W."/>
            <person name="Sisson I."/>
            <person name="Smith M."/>
            <person name="Sodergren E."/>
            <person name="Song X.-Z."/>
            <person name="Song B.B."/>
            <person name="Summersgill H."/>
            <person name="Thelus R."/>
            <person name="Thornton R.D."/>
            <person name="Trejos Z.Y."/>
            <person name="Usmani K."/>
            <person name="Vattathil S."/>
            <person name="Villasana D."/>
            <person name="Walker D.L."/>
            <person name="Wang S."/>
            <person name="Wang K."/>
            <person name="White C.S."/>
            <person name="Williams A.C."/>
            <person name="Williamson J."/>
            <person name="Wilson K."/>
            <person name="Woghiren I.O."/>
            <person name="Woodworth J.R."/>
            <person name="Worley K.C."/>
            <person name="Wright R.A."/>
            <person name="Wu W."/>
            <person name="Young L."/>
            <person name="Zhang L."/>
            <person name="Zhang J."/>
            <person name="Zhu Y."/>
            <person name="Muzny D.M."/>
            <person name="Weinstock G."/>
            <person name="Gibbs R.A."/>
        </authorList>
    </citation>
    <scope>NUCLEOTIDE SEQUENCE [LARGE SCALE GENOMIC DNA]</scope>
    <source>
        <strain evidence="9">LSR1</strain>
    </source>
</reference>
<dbReference type="CTD" id="39492"/>
<dbReference type="RefSeq" id="XP_029347333.1">
    <property type="nucleotide sequence ID" value="XM_029491473.1"/>
</dbReference>
<reference evidence="8" key="2">
    <citation type="submission" date="2022-06" db="UniProtKB">
        <authorList>
            <consortium name="EnsemblMetazoa"/>
        </authorList>
    </citation>
    <scope>IDENTIFICATION</scope>
</reference>
<dbReference type="GO" id="GO:0016020">
    <property type="term" value="C:membrane"/>
    <property type="evidence" value="ECO:0007669"/>
    <property type="project" value="UniProtKB-SubCell"/>
</dbReference>
<evidence type="ECO:0000313" key="8">
    <source>
        <dbReference type="EnsemblMetazoa" id="XP_029347333.1"/>
    </source>
</evidence>
<dbReference type="Pfam" id="PF26037">
    <property type="entry name" value="zf-RING_DCST1_C"/>
    <property type="match status" value="1"/>
</dbReference>
<keyword evidence="3 5" id="KW-1133">Transmembrane helix</keyword>
<feature type="domain" description="E3 ubiquitin-protein ligase DCST1-like C-terminal" evidence="7">
    <location>
        <begin position="751"/>
        <end position="794"/>
    </location>
</feature>
<dbReference type="InterPro" id="IPR051856">
    <property type="entry name" value="CSR-E3_Ligase_Protein"/>
</dbReference>
<feature type="domain" description="Dendritic cell-specific transmembrane protein-like" evidence="6">
    <location>
        <begin position="398"/>
        <end position="451"/>
    </location>
</feature>
<dbReference type="InterPro" id="IPR058842">
    <property type="entry name" value="DCST1_C"/>
</dbReference>
<evidence type="ECO:0000259" key="6">
    <source>
        <dbReference type="Pfam" id="PF07782"/>
    </source>
</evidence>
<evidence type="ECO:0000256" key="1">
    <source>
        <dbReference type="ARBA" id="ARBA00004141"/>
    </source>
</evidence>
<protein>
    <recommendedName>
        <fullName evidence="10">Dendritic cell-specific transmembrane protein-like domain-containing protein</fullName>
    </recommendedName>
</protein>
<feature type="domain" description="Dendritic cell-specific transmembrane protein-like" evidence="6">
    <location>
        <begin position="557"/>
        <end position="695"/>
    </location>
</feature>
<dbReference type="EnsemblMetazoa" id="XM_029491473.1">
    <property type="protein sequence ID" value="XP_029347333.1"/>
    <property type="gene ID" value="LOC100570564"/>
</dbReference>
<keyword evidence="9" id="KW-1185">Reference proteome</keyword>
<comment type="subcellular location">
    <subcellularLocation>
        <location evidence="1">Membrane</location>
        <topology evidence="1">Multi-pass membrane protein</topology>
    </subcellularLocation>
</comment>
<name>A0A8R2JU57_ACYPI</name>
<dbReference type="PANTHER" id="PTHR21041">
    <property type="entry name" value="DENDRITIC CELL-SPECIFIC TRANSMEMBRANE PROTEIN"/>
    <property type="match status" value="1"/>
</dbReference>
<evidence type="ECO:0000256" key="2">
    <source>
        <dbReference type="ARBA" id="ARBA00022692"/>
    </source>
</evidence>
<dbReference type="KEGG" id="api:100570564"/>
<evidence type="ECO:0008006" key="10">
    <source>
        <dbReference type="Google" id="ProtNLM"/>
    </source>
</evidence>
<feature type="transmembrane region" description="Helical" evidence="5">
    <location>
        <begin position="32"/>
        <end position="48"/>
    </location>
</feature>
<dbReference type="OrthoDB" id="5985669at2759"/>
<feature type="transmembrane region" description="Helical" evidence="5">
    <location>
        <begin position="650"/>
        <end position="670"/>
    </location>
</feature>
<organism evidence="8 9">
    <name type="scientific">Acyrthosiphon pisum</name>
    <name type="common">Pea aphid</name>
    <dbReference type="NCBI Taxonomy" id="7029"/>
    <lineage>
        <taxon>Eukaryota</taxon>
        <taxon>Metazoa</taxon>
        <taxon>Ecdysozoa</taxon>
        <taxon>Arthropoda</taxon>
        <taxon>Hexapoda</taxon>
        <taxon>Insecta</taxon>
        <taxon>Pterygota</taxon>
        <taxon>Neoptera</taxon>
        <taxon>Paraneoptera</taxon>
        <taxon>Hemiptera</taxon>
        <taxon>Sternorrhyncha</taxon>
        <taxon>Aphidomorpha</taxon>
        <taxon>Aphidoidea</taxon>
        <taxon>Aphididae</taxon>
        <taxon>Macrosiphini</taxon>
        <taxon>Acyrthosiphon</taxon>
    </lineage>
</organism>
<evidence type="ECO:0000256" key="3">
    <source>
        <dbReference type="ARBA" id="ARBA00022989"/>
    </source>
</evidence>
<evidence type="ECO:0000259" key="7">
    <source>
        <dbReference type="Pfam" id="PF26037"/>
    </source>
</evidence>
<keyword evidence="4 5" id="KW-0472">Membrane</keyword>
<dbReference type="PANTHER" id="PTHR21041:SF17">
    <property type="entry name" value="E3 UBIQUITIN-PROTEIN LIGASE DCST1"/>
    <property type="match status" value="1"/>
</dbReference>
<proteinExistence type="predicted"/>
<feature type="transmembrane region" description="Helical" evidence="5">
    <location>
        <begin position="6"/>
        <end position="25"/>
    </location>
</feature>
<accession>A0A8R2JU57</accession>
<evidence type="ECO:0000313" key="9">
    <source>
        <dbReference type="Proteomes" id="UP000007819"/>
    </source>
</evidence>
<dbReference type="InterPro" id="IPR012858">
    <property type="entry name" value="DC_STAMP-like"/>
</dbReference>
<dbReference type="GeneID" id="100570564"/>
<evidence type="ECO:0000256" key="4">
    <source>
        <dbReference type="ARBA" id="ARBA00023136"/>
    </source>
</evidence>
<evidence type="ECO:0000256" key="5">
    <source>
        <dbReference type="SAM" id="Phobius"/>
    </source>
</evidence>